<evidence type="ECO:0000313" key="3">
    <source>
        <dbReference type="EMBL" id="KAH9637875.1"/>
    </source>
</evidence>
<dbReference type="EMBL" id="JACEFF010000432">
    <property type="protein sequence ID" value="KAH9637875.1"/>
    <property type="molecule type" value="Genomic_DNA"/>
</dbReference>
<reference evidence="3" key="1">
    <citation type="journal article" date="2021" name="G3 (Bethesda)">
        <title>Genome and transcriptome analysis of the beet armyworm Spodoptera exigua reveals targets for pest control. .</title>
        <authorList>
            <person name="Simon S."/>
            <person name="Breeschoten T."/>
            <person name="Jansen H.J."/>
            <person name="Dirks R.P."/>
            <person name="Schranz M.E."/>
            <person name="Ros V.I.D."/>
        </authorList>
    </citation>
    <scope>NUCLEOTIDE SEQUENCE</scope>
    <source>
        <strain evidence="3">TB_SE_WUR_2020</strain>
    </source>
</reference>
<sequence length="372" mass="41490">MGGGGGGGKDCDGHVGTAIKSMRIKLATVIAAKIDCTTSRNQPRLQDAFLQCVGIRDAVPIATPWHCPECKRNVPRDNRADTPVRGHASPAMDESHLHLMDTSSSSTTQEFQINIRAELKLFKEEFLNTVRHEFQVMRHDLSEIRTAISNTNARLTNLEERVAVIETQKQAQFQPSGASDLDNIISQLRSDINDRDQELLANDIQISNLPEISGENPNNTAMLIASKMGIKMEPRDIVCAERVGGRRITAVQSSAPVVTRPRFLIVRLARRDLRDQLLEGARARRGMTSADLDIPGLAKRFYINERLTKPNRELFRKAREAGSHHGWQFIWFKRGRVLARNKPGDSTCVIRCESDIQRVFGPIPVTGGDNTL</sequence>
<keyword evidence="1" id="KW-0175">Coiled coil</keyword>
<accession>A0A922MK58</accession>
<gene>
    <name evidence="3" type="ORF">HF086_013361</name>
</gene>
<evidence type="ECO:0000313" key="4">
    <source>
        <dbReference type="Proteomes" id="UP000814243"/>
    </source>
</evidence>
<dbReference type="Pfam" id="PF25298">
    <property type="entry name" value="Baculo_FP_2nd"/>
    <property type="match status" value="1"/>
</dbReference>
<organism evidence="3 4">
    <name type="scientific">Spodoptera exigua</name>
    <name type="common">Beet armyworm</name>
    <name type="synonym">Noctua fulgens</name>
    <dbReference type="NCBI Taxonomy" id="7107"/>
    <lineage>
        <taxon>Eukaryota</taxon>
        <taxon>Metazoa</taxon>
        <taxon>Ecdysozoa</taxon>
        <taxon>Arthropoda</taxon>
        <taxon>Hexapoda</taxon>
        <taxon>Insecta</taxon>
        <taxon>Pterygota</taxon>
        <taxon>Neoptera</taxon>
        <taxon>Endopterygota</taxon>
        <taxon>Lepidoptera</taxon>
        <taxon>Glossata</taxon>
        <taxon>Ditrysia</taxon>
        <taxon>Noctuoidea</taxon>
        <taxon>Noctuidae</taxon>
        <taxon>Amphipyrinae</taxon>
        <taxon>Spodoptera</taxon>
    </lineage>
</organism>
<dbReference type="AlphaFoldDB" id="A0A922MK58"/>
<feature type="coiled-coil region" evidence="1">
    <location>
        <begin position="141"/>
        <end position="168"/>
    </location>
</feature>
<feature type="domain" description="FP protein C-terminal" evidence="2">
    <location>
        <begin position="308"/>
        <end position="359"/>
    </location>
</feature>
<proteinExistence type="predicted"/>
<dbReference type="Proteomes" id="UP000814243">
    <property type="component" value="Unassembled WGS sequence"/>
</dbReference>
<comment type="caution">
    <text evidence="3">The sequence shown here is derived from an EMBL/GenBank/DDBJ whole genome shotgun (WGS) entry which is preliminary data.</text>
</comment>
<name>A0A922MK58_SPOEX</name>
<evidence type="ECO:0000256" key="1">
    <source>
        <dbReference type="SAM" id="Coils"/>
    </source>
</evidence>
<evidence type="ECO:0000259" key="2">
    <source>
        <dbReference type="Pfam" id="PF25298"/>
    </source>
</evidence>
<protein>
    <recommendedName>
        <fullName evidence="2">FP protein C-terminal domain-containing protein</fullName>
    </recommendedName>
</protein>
<dbReference type="InterPro" id="IPR057251">
    <property type="entry name" value="FP_C"/>
</dbReference>